<gene>
    <name evidence="1" type="ORF">ALEPTO_LOCUS2834</name>
</gene>
<protein>
    <submittedName>
        <fullName evidence="1">4569_t:CDS:1</fullName>
    </submittedName>
</protein>
<sequence length="167" mass="19425">MVLTLCEKFISYLVTFFTGSSVKKTLLIEDGCSCSSSTISSSSSLDNEINFLADQIQKQITIDTTIVATNVTTKYGRRRRHEKDRSKFHHQYTPYFEDWNGEENSLYRLETTKRMSLTSLSSYDLFFLDVAFSYYLEEIDDDDDSNFNDDFLVLVSPLFHTCWTNRC</sequence>
<dbReference type="OrthoDB" id="10560066at2759"/>
<name>A0A9N8WKZ6_9GLOM</name>
<dbReference type="AlphaFoldDB" id="A0A9N8WKZ6"/>
<reference evidence="1" key="1">
    <citation type="submission" date="2021-06" db="EMBL/GenBank/DDBJ databases">
        <authorList>
            <person name="Kallberg Y."/>
            <person name="Tangrot J."/>
            <person name="Rosling A."/>
        </authorList>
    </citation>
    <scope>NUCLEOTIDE SEQUENCE</scope>
    <source>
        <strain evidence="1">FL130A</strain>
    </source>
</reference>
<evidence type="ECO:0000313" key="1">
    <source>
        <dbReference type="EMBL" id="CAG8488026.1"/>
    </source>
</evidence>
<keyword evidence="2" id="KW-1185">Reference proteome</keyword>
<dbReference type="Proteomes" id="UP000789508">
    <property type="component" value="Unassembled WGS sequence"/>
</dbReference>
<dbReference type="EMBL" id="CAJVPS010000464">
    <property type="protein sequence ID" value="CAG8488026.1"/>
    <property type="molecule type" value="Genomic_DNA"/>
</dbReference>
<evidence type="ECO:0000313" key="2">
    <source>
        <dbReference type="Proteomes" id="UP000789508"/>
    </source>
</evidence>
<comment type="caution">
    <text evidence="1">The sequence shown here is derived from an EMBL/GenBank/DDBJ whole genome shotgun (WGS) entry which is preliminary data.</text>
</comment>
<proteinExistence type="predicted"/>
<organism evidence="1 2">
    <name type="scientific">Ambispora leptoticha</name>
    <dbReference type="NCBI Taxonomy" id="144679"/>
    <lineage>
        <taxon>Eukaryota</taxon>
        <taxon>Fungi</taxon>
        <taxon>Fungi incertae sedis</taxon>
        <taxon>Mucoromycota</taxon>
        <taxon>Glomeromycotina</taxon>
        <taxon>Glomeromycetes</taxon>
        <taxon>Archaeosporales</taxon>
        <taxon>Ambisporaceae</taxon>
        <taxon>Ambispora</taxon>
    </lineage>
</organism>
<accession>A0A9N8WKZ6</accession>